<dbReference type="EMBL" id="CCNE01000014">
    <property type="protein sequence ID" value="CDX55855.1"/>
    <property type="molecule type" value="Genomic_DNA"/>
</dbReference>
<evidence type="ECO:0000313" key="3">
    <source>
        <dbReference type="Proteomes" id="UP000046122"/>
    </source>
</evidence>
<accession>A0A090GAG0</accession>
<dbReference type="Proteomes" id="UP000046122">
    <property type="component" value="Unassembled WGS sequence"/>
</dbReference>
<gene>
    <name evidence="2" type="ORF">MPL3365_210092</name>
</gene>
<evidence type="ECO:0000313" key="2">
    <source>
        <dbReference type="EMBL" id="CDX55855.1"/>
    </source>
</evidence>
<evidence type="ECO:0000256" key="1">
    <source>
        <dbReference type="SAM" id="Phobius"/>
    </source>
</evidence>
<name>A0A090GAG0_MESPL</name>
<feature type="transmembrane region" description="Helical" evidence="1">
    <location>
        <begin position="21"/>
        <end position="42"/>
    </location>
</feature>
<proteinExistence type="predicted"/>
<protein>
    <submittedName>
        <fullName evidence="2">Uncharacterized protein</fullName>
    </submittedName>
</protein>
<reference evidence="2 3" key="1">
    <citation type="submission" date="2014-08" db="EMBL/GenBank/DDBJ databases">
        <authorList>
            <person name="Moulin Lionel"/>
        </authorList>
    </citation>
    <scope>NUCLEOTIDE SEQUENCE [LARGE SCALE GENOMIC DNA]</scope>
</reference>
<keyword evidence="1" id="KW-0472">Membrane</keyword>
<keyword evidence="1" id="KW-0812">Transmembrane</keyword>
<organism evidence="2 3">
    <name type="scientific">Mesorhizobium plurifarium</name>
    <dbReference type="NCBI Taxonomy" id="69974"/>
    <lineage>
        <taxon>Bacteria</taxon>
        <taxon>Pseudomonadati</taxon>
        <taxon>Pseudomonadota</taxon>
        <taxon>Alphaproteobacteria</taxon>
        <taxon>Hyphomicrobiales</taxon>
        <taxon>Phyllobacteriaceae</taxon>
        <taxon>Mesorhizobium</taxon>
    </lineage>
</organism>
<keyword evidence="1" id="KW-1133">Transmembrane helix</keyword>
<dbReference type="AlphaFoldDB" id="A0A090GAG0"/>
<sequence>MSFLVTFIVGRLGVSRLAAGAIVWTVIALLASGAVFSVYQAIKHKGANELRARIEKENQHAIEKGIDARMAFDDCIDAGGVFDFRRQRCASPTLGPR</sequence>